<comment type="caution">
    <text evidence="2">The sequence shown here is derived from an EMBL/GenBank/DDBJ whole genome shotgun (WGS) entry which is preliminary data.</text>
</comment>
<evidence type="ECO:0000313" key="2">
    <source>
        <dbReference type="EMBL" id="KAH7367972.1"/>
    </source>
</evidence>
<reference evidence="2" key="1">
    <citation type="journal article" date="2021" name="Nat. Commun.">
        <title>Genetic determinants of endophytism in the Arabidopsis root mycobiome.</title>
        <authorList>
            <person name="Mesny F."/>
            <person name="Miyauchi S."/>
            <person name="Thiergart T."/>
            <person name="Pickel B."/>
            <person name="Atanasova L."/>
            <person name="Karlsson M."/>
            <person name="Huettel B."/>
            <person name="Barry K.W."/>
            <person name="Haridas S."/>
            <person name="Chen C."/>
            <person name="Bauer D."/>
            <person name="Andreopoulos W."/>
            <person name="Pangilinan J."/>
            <person name="LaButti K."/>
            <person name="Riley R."/>
            <person name="Lipzen A."/>
            <person name="Clum A."/>
            <person name="Drula E."/>
            <person name="Henrissat B."/>
            <person name="Kohler A."/>
            <person name="Grigoriev I.V."/>
            <person name="Martin F.M."/>
            <person name="Hacquard S."/>
        </authorList>
    </citation>
    <scope>NUCLEOTIDE SEQUENCE</scope>
    <source>
        <strain evidence="2">MPI-CAGE-AT-0016</strain>
    </source>
</reference>
<keyword evidence="1" id="KW-0472">Membrane</keyword>
<evidence type="ECO:0000256" key="1">
    <source>
        <dbReference type="SAM" id="Phobius"/>
    </source>
</evidence>
<proteinExistence type="predicted"/>
<evidence type="ECO:0000313" key="3">
    <source>
        <dbReference type="Proteomes" id="UP000813385"/>
    </source>
</evidence>
<feature type="transmembrane region" description="Helical" evidence="1">
    <location>
        <begin position="92"/>
        <end position="111"/>
    </location>
</feature>
<name>A0A8K0TRJ7_9PEZI</name>
<dbReference type="EMBL" id="JAGPXD010000002">
    <property type="protein sequence ID" value="KAH7367972.1"/>
    <property type="molecule type" value="Genomic_DNA"/>
</dbReference>
<gene>
    <name evidence="2" type="ORF">B0T11DRAFT_276232</name>
</gene>
<dbReference type="Proteomes" id="UP000813385">
    <property type="component" value="Unassembled WGS sequence"/>
</dbReference>
<keyword evidence="1" id="KW-0812">Transmembrane</keyword>
<keyword evidence="3" id="KW-1185">Reference proteome</keyword>
<organism evidence="2 3">
    <name type="scientific">Plectosphaerella cucumerina</name>
    <dbReference type="NCBI Taxonomy" id="40658"/>
    <lineage>
        <taxon>Eukaryota</taxon>
        <taxon>Fungi</taxon>
        <taxon>Dikarya</taxon>
        <taxon>Ascomycota</taxon>
        <taxon>Pezizomycotina</taxon>
        <taxon>Sordariomycetes</taxon>
        <taxon>Hypocreomycetidae</taxon>
        <taxon>Glomerellales</taxon>
        <taxon>Plectosphaerellaceae</taxon>
        <taxon>Plectosphaerella</taxon>
    </lineage>
</organism>
<protein>
    <submittedName>
        <fullName evidence="2">Uncharacterized protein</fullName>
    </submittedName>
</protein>
<keyword evidence="1" id="KW-1133">Transmembrane helix</keyword>
<accession>A0A8K0TRJ7</accession>
<sequence>MTRPPCRARHGVGPCEIRREGSRHSCFVTRQGPPFRLVLSWQRSGGLDEINCLSESGPHVCLVNKRTSLVLLLASLIRILIIRSLSRVLGGILGVLVLNIGVLLLVLDSAAGSRRLTGVDRSTRGNTGAVVSTLTSRACGDVGVDSHTTTVLSGVAGDRGGLKPVTQVVDSSDPGHARILAKVLDIAVRILLCDLTSLSVLCCVRQDRTRQGQVDMWETYSAERHDGVIEGFGHLLLV</sequence>
<dbReference type="AlphaFoldDB" id="A0A8K0TRJ7"/>